<protein>
    <recommendedName>
        <fullName evidence="4">SH3 domain-containing protein</fullName>
    </recommendedName>
</protein>
<gene>
    <name evidence="5" type="ORF">T265_14624</name>
</gene>
<dbReference type="PANTHER" id="PTHR13357">
    <property type="entry name" value="SH3 ADAPTER PROTEIN SPIN90 NCK INTERACTING PROTEIN WITH SH3 DOMAIN"/>
    <property type="match status" value="1"/>
</dbReference>
<feature type="non-terminal residue" evidence="5">
    <location>
        <position position="1"/>
    </location>
</feature>
<dbReference type="GO" id="GO:0071933">
    <property type="term" value="F:Arp2/3 complex binding"/>
    <property type="evidence" value="ECO:0007669"/>
    <property type="project" value="TreeGrafter"/>
</dbReference>
<dbReference type="InterPro" id="IPR030125">
    <property type="entry name" value="SPIN90/Ldb17"/>
</dbReference>
<evidence type="ECO:0000256" key="2">
    <source>
        <dbReference type="PROSITE-ProRule" id="PRU00192"/>
    </source>
</evidence>
<evidence type="ECO:0000256" key="3">
    <source>
        <dbReference type="SAM" id="MobiDB-lite"/>
    </source>
</evidence>
<dbReference type="CTD" id="20328790"/>
<feature type="non-terminal residue" evidence="5">
    <location>
        <position position="926"/>
    </location>
</feature>
<dbReference type="GeneID" id="20328790"/>
<dbReference type="SUPFAM" id="SSF50044">
    <property type="entry name" value="SH3-domain"/>
    <property type="match status" value="1"/>
</dbReference>
<keyword evidence="6" id="KW-1185">Reference proteome</keyword>
<dbReference type="STRING" id="6198.A0A074ZJH7"/>
<dbReference type="InterPro" id="IPR018556">
    <property type="entry name" value="SPIN90/Ldb17_LRD"/>
</dbReference>
<evidence type="ECO:0000259" key="4">
    <source>
        <dbReference type="PROSITE" id="PS50002"/>
    </source>
</evidence>
<evidence type="ECO:0000313" key="6">
    <source>
        <dbReference type="Proteomes" id="UP000054324"/>
    </source>
</evidence>
<dbReference type="OrthoDB" id="445362at2759"/>
<dbReference type="KEGG" id="ovi:T265_14624"/>
<reference evidence="5 6" key="1">
    <citation type="submission" date="2013-11" db="EMBL/GenBank/DDBJ databases">
        <title>Opisthorchis viverrini - life in the bile duct.</title>
        <authorList>
            <person name="Young N.D."/>
            <person name="Nagarajan N."/>
            <person name="Lin S.J."/>
            <person name="Korhonen P.K."/>
            <person name="Jex A.R."/>
            <person name="Hall R.S."/>
            <person name="Safavi-Hemami H."/>
            <person name="Kaewkong W."/>
            <person name="Bertrand D."/>
            <person name="Gao S."/>
            <person name="Seet Q."/>
            <person name="Wongkham S."/>
            <person name="Teh B.T."/>
            <person name="Wongkham C."/>
            <person name="Intapan P.M."/>
            <person name="Maleewong W."/>
            <person name="Yang X."/>
            <person name="Hu M."/>
            <person name="Wang Z."/>
            <person name="Hofmann A."/>
            <person name="Sternberg P.W."/>
            <person name="Tan P."/>
            <person name="Wang J."/>
            <person name="Gasser R.B."/>
        </authorList>
    </citation>
    <scope>NUCLEOTIDE SEQUENCE [LARGE SCALE GENOMIC DNA]</scope>
</reference>
<feature type="domain" description="SH3" evidence="4">
    <location>
        <begin position="33"/>
        <end position="93"/>
    </location>
</feature>
<dbReference type="GO" id="GO:0006897">
    <property type="term" value="P:endocytosis"/>
    <property type="evidence" value="ECO:0007669"/>
    <property type="project" value="TreeGrafter"/>
</dbReference>
<feature type="region of interest" description="Disordered" evidence="3">
    <location>
        <begin position="134"/>
        <end position="188"/>
    </location>
</feature>
<dbReference type="SMART" id="SM00326">
    <property type="entry name" value="SH3"/>
    <property type="match status" value="1"/>
</dbReference>
<dbReference type="Pfam" id="PF09431">
    <property type="entry name" value="SPIN90_LRD"/>
    <property type="match status" value="1"/>
</dbReference>
<dbReference type="PANTHER" id="PTHR13357:SF1">
    <property type="entry name" value="NCK-INTERACTING PROTEIN WITH SH3 DOMAIN"/>
    <property type="match status" value="1"/>
</dbReference>
<dbReference type="Proteomes" id="UP000054324">
    <property type="component" value="Unassembled WGS sequence"/>
</dbReference>
<feature type="compositionally biased region" description="Polar residues" evidence="3">
    <location>
        <begin position="167"/>
        <end position="182"/>
    </location>
</feature>
<dbReference type="InterPro" id="IPR036028">
    <property type="entry name" value="SH3-like_dom_sf"/>
</dbReference>
<dbReference type="RefSeq" id="XP_009172736.1">
    <property type="nucleotide sequence ID" value="XM_009174472.1"/>
</dbReference>
<dbReference type="AlphaFoldDB" id="A0A074ZJH7"/>
<dbReference type="Gene3D" id="2.30.30.40">
    <property type="entry name" value="SH3 Domains"/>
    <property type="match status" value="1"/>
</dbReference>
<evidence type="ECO:0000256" key="1">
    <source>
        <dbReference type="ARBA" id="ARBA00022443"/>
    </source>
</evidence>
<accession>A0A074ZJH7</accession>
<sequence length="926" mass="102875">PACASLSAPQYKPGQSNLLNLQSPVNSATAHLSEEMMLRSLYPYDGPFEGSLHFAANESFLKIRSENEYWFLVSKPDGTVGCVPYNYVEPDKEQNEQTIVKCARLALASINRSSSFKNKEDIIEVLRKLVKDTNDSSVHPTPPLSKPTATSFRPSHKPRPPERDSTPQRSHSIVNGTNSTLTPPKATLPGGLAARLVDTLRLGTNADYADCYNSFRVMLEILACEVSDLRPYTTLLDTMLTKSTIDQRHASYRQSPDWYLLKRHLTMLEKRQNNNQECGWELHENQHQLSRHLDGLNDVLTKADPELLKFYLKSTDYRHMECLIQLYHSEHRVAVRRKLLLAIGICCSLDTTCLSVSVNSVLPQELIRELSSANSSSDVSHLAMCLRVFTLMLARTPDLPVDVRSKLNSRFIVQVLRFIGATEKPNSAAPDVLIDFNSSDVTEDNEKCMQEQLFDGQLTHAAAAFLLACNWHFCSIAAKRSRGSGGVSPHIPPKIPLLEALLSQPAACRPFLELVVQAFNRDIDPITYVDVKPSTQSTRSKRLFRWSDVISNSASVCTDYGLELVESANIAAIFDSDTEQSDSSLCADDGQYARHIWSDGPTMRGPPATVLSLPNTSSPTTPRHSVIKLLMDLFHSMDTADLVYRNDQDVIIEVINRQLSNLTLDDSERVLDFSVLLGLLIANSDYLGRGAYRGRELMHSLEVLLQEEPAEKITSVTFKRRFECARISYSRLRSALQGKTDDPVRHASVLRAASARHMAPTSSGISRSVLKPRHPLYLAAFNVRTLKQAGQQAALALTLDSLGIDVCCVSETRIQDASTVIKLTAPSVSTRFRLRTSGDPEAAAVGCAGVGIVLSHRAEVSLLDWIPVDSRLCAARLATSVKESHKQLSNKSWLYDSEASVLNTNVMRSMMMVIRGLRGNMYEESL</sequence>
<name>A0A074ZJH7_OPIVI</name>
<keyword evidence="1 2" id="KW-0728">SH3 domain</keyword>
<dbReference type="InterPro" id="IPR001452">
    <property type="entry name" value="SH3_domain"/>
</dbReference>
<proteinExistence type="predicted"/>
<dbReference type="EMBL" id="KL596846">
    <property type="protein sequence ID" value="KER23520.1"/>
    <property type="molecule type" value="Genomic_DNA"/>
</dbReference>
<organism evidence="5 6">
    <name type="scientific">Opisthorchis viverrini</name>
    <name type="common">Southeast Asian liver fluke</name>
    <dbReference type="NCBI Taxonomy" id="6198"/>
    <lineage>
        <taxon>Eukaryota</taxon>
        <taxon>Metazoa</taxon>
        <taxon>Spiralia</taxon>
        <taxon>Lophotrochozoa</taxon>
        <taxon>Platyhelminthes</taxon>
        <taxon>Trematoda</taxon>
        <taxon>Digenea</taxon>
        <taxon>Opisthorchiida</taxon>
        <taxon>Opisthorchiata</taxon>
        <taxon>Opisthorchiidae</taxon>
        <taxon>Opisthorchis</taxon>
    </lineage>
</organism>
<evidence type="ECO:0000313" key="5">
    <source>
        <dbReference type="EMBL" id="KER23520.1"/>
    </source>
</evidence>
<dbReference type="PROSITE" id="PS50002">
    <property type="entry name" value="SH3"/>
    <property type="match status" value="1"/>
</dbReference>